<proteinExistence type="predicted"/>
<dbReference type="AlphaFoldDB" id="A0A6P2GJU2"/>
<name>A0A6P2GJU2_9BURK</name>
<dbReference type="EMBL" id="CABVLY010000052">
    <property type="protein sequence ID" value="VVU54209.1"/>
    <property type="molecule type" value="Genomic_DNA"/>
</dbReference>
<feature type="compositionally biased region" description="Basic and acidic residues" evidence="1">
    <location>
        <begin position="187"/>
        <end position="196"/>
    </location>
</feature>
<feature type="compositionally biased region" description="Basic residues" evidence="1">
    <location>
        <begin position="170"/>
        <end position="180"/>
    </location>
</feature>
<gene>
    <name evidence="2" type="ORF">BAN20980_06833</name>
</gene>
<evidence type="ECO:0000313" key="2">
    <source>
        <dbReference type="EMBL" id="VVU54209.1"/>
    </source>
</evidence>
<reference evidence="2 3" key="1">
    <citation type="submission" date="2019-09" db="EMBL/GenBank/DDBJ databases">
        <authorList>
            <person name="Depoorter E."/>
        </authorList>
    </citation>
    <scope>NUCLEOTIDE SEQUENCE [LARGE SCALE GENOMIC DNA]</scope>
    <source>
        <strain evidence="2">LMG 20980</strain>
    </source>
</reference>
<protein>
    <submittedName>
        <fullName evidence="2">Uncharacterized protein</fullName>
    </submittedName>
</protein>
<sequence length="269" mass="29228">MNRAGAHAAQPPRPRVIACAASRRLPPRLRQRPPNRRLRLVVPAFAIARIDDLPARIDQVQRGPVLVPVRTPRVVAVVLRDRIPDAEAPDRIGDVLRIALEWILGRMHADHDEPLVAIFAVPVLHERNRMNAVDARVRPEIDQYDLAAQPVELERRAVVPAVDAGEIGRRRAGRRGRHSRVVAGAGERGDPGRGGEGDDDGGSLESGQHGVSPVRPAVARMRRPGGFRQPSLGRADVSAMCPANRACATLCVATTARYIGIQPRARAAV</sequence>
<feature type="region of interest" description="Disordered" evidence="1">
    <location>
        <begin position="169"/>
        <end position="213"/>
    </location>
</feature>
<evidence type="ECO:0000256" key="1">
    <source>
        <dbReference type="SAM" id="MobiDB-lite"/>
    </source>
</evidence>
<organism evidence="2 3">
    <name type="scientific">Burkholderia anthina</name>
    <dbReference type="NCBI Taxonomy" id="179879"/>
    <lineage>
        <taxon>Bacteria</taxon>
        <taxon>Pseudomonadati</taxon>
        <taxon>Pseudomonadota</taxon>
        <taxon>Betaproteobacteria</taxon>
        <taxon>Burkholderiales</taxon>
        <taxon>Burkholderiaceae</taxon>
        <taxon>Burkholderia</taxon>
        <taxon>Burkholderia cepacia complex</taxon>
    </lineage>
</organism>
<dbReference type="Proteomes" id="UP000494201">
    <property type="component" value="Unassembled WGS sequence"/>
</dbReference>
<evidence type="ECO:0000313" key="3">
    <source>
        <dbReference type="Proteomes" id="UP000494201"/>
    </source>
</evidence>
<accession>A0A6P2GJU2</accession>